<evidence type="ECO:0000313" key="1">
    <source>
        <dbReference type="EMBL" id="CAB4171822.1"/>
    </source>
</evidence>
<evidence type="ECO:0000313" key="2">
    <source>
        <dbReference type="EMBL" id="CAB4187726.1"/>
    </source>
</evidence>
<dbReference type="EMBL" id="LR796875">
    <property type="protein sequence ID" value="CAB4171822.1"/>
    <property type="molecule type" value="Genomic_DNA"/>
</dbReference>
<gene>
    <name evidence="2" type="ORF">UFOVP1156_54</name>
    <name evidence="3" type="ORF">UFOVP1346_38</name>
    <name evidence="1" type="ORF">UFOVP921_18</name>
</gene>
<dbReference type="EMBL" id="LR797295">
    <property type="protein sequence ID" value="CAB4200394.1"/>
    <property type="molecule type" value="Genomic_DNA"/>
</dbReference>
<reference evidence="2" key="1">
    <citation type="submission" date="2020-05" db="EMBL/GenBank/DDBJ databases">
        <authorList>
            <person name="Chiriac C."/>
            <person name="Salcher M."/>
            <person name="Ghai R."/>
            <person name="Kavagutti S V."/>
        </authorList>
    </citation>
    <scope>NUCLEOTIDE SEQUENCE</scope>
</reference>
<evidence type="ECO:0008006" key="4">
    <source>
        <dbReference type="Google" id="ProtNLM"/>
    </source>
</evidence>
<accession>A0A6J5QZ22</accession>
<organism evidence="2">
    <name type="scientific">uncultured Caudovirales phage</name>
    <dbReference type="NCBI Taxonomy" id="2100421"/>
    <lineage>
        <taxon>Viruses</taxon>
        <taxon>Duplodnaviria</taxon>
        <taxon>Heunggongvirae</taxon>
        <taxon>Uroviricota</taxon>
        <taxon>Caudoviricetes</taxon>
        <taxon>Peduoviridae</taxon>
        <taxon>Maltschvirus</taxon>
        <taxon>Maltschvirus maltsch</taxon>
    </lineage>
</organism>
<protein>
    <recommendedName>
        <fullName evidence="4">DNA primase</fullName>
    </recommendedName>
</protein>
<proteinExistence type="predicted"/>
<sequence>MPAFNILINALDSAECNPKQFGTSWRATCPAHTSANGTLKLTELKDGGVVFHCFAGCEMTEVLESLGLTWKILLHDDNKPFVPTARPKKVSRPVATWRSPVAQAQKIDPRLKPDGNGVWVGKCSCGASLIAGSYGVDCLNGCPADLVGQMLRDLEDAAQIRGVVSLLKKKITILGCIEKKRGISAKTGNPWTLYTVHANDENGQPITEELTSFNELPVGTGEYTIERRESQYGVQFTVNKPSPMMETVFGLTSRIEAIEKQLGIIDTPPVVSPPVAPVVVESQEVPF</sequence>
<evidence type="ECO:0000313" key="3">
    <source>
        <dbReference type="EMBL" id="CAB4200394.1"/>
    </source>
</evidence>
<dbReference type="EMBL" id="LR797103">
    <property type="protein sequence ID" value="CAB4187726.1"/>
    <property type="molecule type" value="Genomic_DNA"/>
</dbReference>
<name>A0A6J5QZ22_9CAUD</name>